<keyword evidence="2" id="KW-1185">Reference proteome</keyword>
<dbReference type="Proteomes" id="UP001472677">
    <property type="component" value="Unassembled WGS sequence"/>
</dbReference>
<name>A0ABR2A9D5_9ROSI</name>
<evidence type="ECO:0000313" key="2">
    <source>
        <dbReference type="Proteomes" id="UP001472677"/>
    </source>
</evidence>
<dbReference type="EMBL" id="JBBPBM010000927">
    <property type="protein sequence ID" value="KAK8489401.1"/>
    <property type="molecule type" value="Genomic_DNA"/>
</dbReference>
<accession>A0ABR2A9D5</accession>
<reference evidence="1 2" key="1">
    <citation type="journal article" date="2024" name="G3 (Bethesda)">
        <title>Genome assembly of Hibiscus sabdariffa L. provides insights into metabolisms of medicinal natural products.</title>
        <authorList>
            <person name="Kim T."/>
        </authorList>
    </citation>
    <scope>NUCLEOTIDE SEQUENCE [LARGE SCALE GENOMIC DNA]</scope>
    <source>
        <strain evidence="1">TK-2024</strain>
        <tissue evidence="1">Old leaves</tissue>
    </source>
</reference>
<sequence>MEARALWMKEQQKQSKPETDWYRRNTAHIGGSSSGMHGDCIPFSSGYFAFETMPPRTYTSEPAHSITTTGYEEKRPGETTEMPFLDKSVTEAKQMSNTEDKDHLVVGPSLKIIILAFEDDEIDWPEDDDSEYGGYNGAAIRVEKEDVSFSDLEDVDDTITPTESKMVSKGFETF</sequence>
<protein>
    <submittedName>
        <fullName evidence="1">Uncharacterized protein</fullName>
    </submittedName>
</protein>
<proteinExistence type="predicted"/>
<gene>
    <name evidence="1" type="ORF">V6N12_072876</name>
</gene>
<organism evidence="1 2">
    <name type="scientific">Hibiscus sabdariffa</name>
    <name type="common">roselle</name>
    <dbReference type="NCBI Taxonomy" id="183260"/>
    <lineage>
        <taxon>Eukaryota</taxon>
        <taxon>Viridiplantae</taxon>
        <taxon>Streptophyta</taxon>
        <taxon>Embryophyta</taxon>
        <taxon>Tracheophyta</taxon>
        <taxon>Spermatophyta</taxon>
        <taxon>Magnoliopsida</taxon>
        <taxon>eudicotyledons</taxon>
        <taxon>Gunneridae</taxon>
        <taxon>Pentapetalae</taxon>
        <taxon>rosids</taxon>
        <taxon>malvids</taxon>
        <taxon>Malvales</taxon>
        <taxon>Malvaceae</taxon>
        <taxon>Malvoideae</taxon>
        <taxon>Hibiscus</taxon>
    </lineage>
</organism>
<comment type="caution">
    <text evidence="1">The sequence shown here is derived from an EMBL/GenBank/DDBJ whole genome shotgun (WGS) entry which is preliminary data.</text>
</comment>
<evidence type="ECO:0000313" key="1">
    <source>
        <dbReference type="EMBL" id="KAK8489401.1"/>
    </source>
</evidence>